<accession>A0A4U5N4A6</accession>
<feature type="chain" id="PRO_5020423191" description="Peptidase M13 C-terminal domain-containing protein" evidence="1">
    <location>
        <begin position="25"/>
        <end position="684"/>
    </location>
</feature>
<reference evidence="3 4" key="1">
    <citation type="journal article" date="2015" name="Genome Biol.">
        <title>Comparative genomics of Steinernema reveals deeply conserved gene regulatory networks.</title>
        <authorList>
            <person name="Dillman A.R."/>
            <person name="Macchietto M."/>
            <person name="Porter C.F."/>
            <person name="Rogers A."/>
            <person name="Williams B."/>
            <person name="Antoshechkin I."/>
            <person name="Lee M.M."/>
            <person name="Goodwin Z."/>
            <person name="Lu X."/>
            <person name="Lewis E.E."/>
            <person name="Goodrich-Blair H."/>
            <person name="Stock S.P."/>
            <person name="Adams B.J."/>
            <person name="Sternberg P.W."/>
            <person name="Mortazavi A."/>
        </authorList>
    </citation>
    <scope>NUCLEOTIDE SEQUENCE [LARGE SCALE GENOMIC DNA]</scope>
    <source>
        <strain evidence="3 4">ALL</strain>
    </source>
</reference>
<name>A0A4U5N4A6_STECR</name>
<keyword evidence="4" id="KW-1185">Reference proteome</keyword>
<dbReference type="AlphaFoldDB" id="A0A4U5N4A6"/>
<dbReference type="PANTHER" id="PTHR11733">
    <property type="entry name" value="ZINC METALLOPROTEASE FAMILY M13 NEPRILYSIN-RELATED"/>
    <property type="match status" value="1"/>
</dbReference>
<evidence type="ECO:0000256" key="1">
    <source>
        <dbReference type="SAM" id="SignalP"/>
    </source>
</evidence>
<dbReference type="GO" id="GO:0016485">
    <property type="term" value="P:protein processing"/>
    <property type="evidence" value="ECO:0007669"/>
    <property type="project" value="TreeGrafter"/>
</dbReference>
<evidence type="ECO:0000313" key="3">
    <source>
        <dbReference type="EMBL" id="TKR77022.1"/>
    </source>
</evidence>
<evidence type="ECO:0000313" key="4">
    <source>
        <dbReference type="Proteomes" id="UP000298663"/>
    </source>
</evidence>
<dbReference type="InterPro" id="IPR024079">
    <property type="entry name" value="MetalloPept_cat_dom_sf"/>
</dbReference>
<dbReference type="GO" id="GO:0005886">
    <property type="term" value="C:plasma membrane"/>
    <property type="evidence" value="ECO:0007669"/>
    <property type="project" value="TreeGrafter"/>
</dbReference>
<protein>
    <recommendedName>
        <fullName evidence="2">Peptidase M13 C-terminal domain-containing protein</fullName>
    </recommendedName>
</protein>
<keyword evidence="1" id="KW-0732">Signal</keyword>
<reference evidence="3 4" key="2">
    <citation type="journal article" date="2019" name="G3 (Bethesda)">
        <title>Hybrid Assembly of the Genome of the Entomopathogenic Nematode Steinernema carpocapsae Identifies the X-Chromosome.</title>
        <authorList>
            <person name="Serra L."/>
            <person name="Macchietto M."/>
            <person name="Macias-Munoz A."/>
            <person name="McGill C.J."/>
            <person name="Rodriguez I.M."/>
            <person name="Rodriguez B."/>
            <person name="Murad R."/>
            <person name="Mortazavi A."/>
        </authorList>
    </citation>
    <scope>NUCLEOTIDE SEQUENCE [LARGE SCALE GENOMIC DNA]</scope>
    <source>
        <strain evidence="3 4">ALL</strain>
    </source>
</reference>
<dbReference type="STRING" id="34508.A0A4U5N4A6"/>
<dbReference type="Gene3D" id="3.40.390.10">
    <property type="entry name" value="Collagenase (Catalytic Domain)"/>
    <property type="match status" value="1"/>
</dbReference>
<dbReference type="PANTHER" id="PTHR11733:SF241">
    <property type="entry name" value="GH26575P-RELATED"/>
    <property type="match status" value="1"/>
</dbReference>
<sequence length="684" mass="77924">MSAAVHLLPVLLALLASLTLPVSASSRPALTKFPTPSELKKAFDSSVSPCEDIHAHTCNRSNPVIQDFVDKANNHAMAKDLIKLADLDDPVFKTLLQEFEKLDKCEFPNIGDPPEEDEEFGKYLGQLHATGGCASADCVREIVVECDATENQPHCELYRFGKNRSLAVNYTSLEDKFVQGFIYGYLNALDVSDEDISRFTVENNTFPINEGKNLTNYTQTYVSEEHWRSIKEAIGTYQPNCSSEVCVEKHRDLMFNLSMKNNFAPYFNLFFAKVMYEHPNETKVDYIKDMDNLLDEVQNQIKKQVENSSNYSAAFKSRVNKHLETINIVNAFSPEFRNLTYLEDLLTEFQNFTLKDLSPDSCNLKLIINLITAFRNRRLIAKEPLIIPLLPMVPFEHVLFQTNAAYWDGRMHIFPGYLYPLQQEVPVGFKYGYVAVTISHELFHGLAPQIPERIIGFAEEQHFLDAETCYVNYYGSQQFCLKDGLENTKNKTCPEGSKKWEEGYCDSESIRVVFSVLKKALKQKADETRNKRSTVERLLPHFDSPPVEEFFSDGSKTYDQEKWFFKAFSLALCGSGNYSERLQLEENIHPRHTIRVNAAVRQTKNFAKVFKCKKEDPNYTIEPICSAYTVDEEFADLDAPKEAPSTTEATISHVEVAVQEGEIKSSKKCKPALILVFSLVAFFL</sequence>
<dbReference type="InterPro" id="IPR018497">
    <property type="entry name" value="Peptidase_M13_C"/>
</dbReference>
<gene>
    <name evidence="3" type="ORF">L596_018072</name>
</gene>
<dbReference type="EMBL" id="AZBU02000005">
    <property type="protein sequence ID" value="TKR77022.1"/>
    <property type="molecule type" value="Genomic_DNA"/>
</dbReference>
<feature type="domain" description="Peptidase M13 C-terminal" evidence="2">
    <location>
        <begin position="423"/>
        <end position="620"/>
    </location>
</feature>
<dbReference type="SUPFAM" id="SSF55486">
    <property type="entry name" value="Metalloproteases ('zincins'), catalytic domain"/>
    <property type="match status" value="1"/>
</dbReference>
<evidence type="ECO:0000259" key="2">
    <source>
        <dbReference type="Pfam" id="PF01431"/>
    </source>
</evidence>
<dbReference type="GO" id="GO:0004222">
    <property type="term" value="F:metalloendopeptidase activity"/>
    <property type="evidence" value="ECO:0007669"/>
    <property type="project" value="InterPro"/>
</dbReference>
<comment type="caution">
    <text evidence="3">The sequence shown here is derived from an EMBL/GenBank/DDBJ whole genome shotgun (WGS) entry which is preliminary data.</text>
</comment>
<organism evidence="3 4">
    <name type="scientific">Steinernema carpocapsae</name>
    <name type="common">Entomopathogenic nematode</name>
    <dbReference type="NCBI Taxonomy" id="34508"/>
    <lineage>
        <taxon>Eukaryota</taxon>
        <taxon>Metazoa</taxon>
        <taxon>Ecdysozoa</taxon>
        <taxon>Nematoda</taxon>
        <taxon>Chromadorea</taxon>
        <taxon>Rhabditida</taxon>
        <taxon>Tylenchina</taxon>
        <taxon>Panagrolaimomorpha</taxon>
        <taxon>Strongyloidoidea</taxon>
        <taxon>Steinernematidae</taxon>
        <taxon>Steinernema</taxon>
    </lineage>
</organism>
<dbReference type="InterPro" id="IPR000718">
    <property type="entry name" value="Peptidase_M13"/>
</dbReference>
<dbReference type="PROSITE" id="PS51885">
    <property type="entry name" value="NEPRILYSIN"/>
    <property type="match status" value="1"/>
</dbReference>
<proteinExistence type="predicted"/>
<dbReference type="Pfam" id="PF01431">
    <property type="entry name" value="Peptidase_M13"/>
    <property type="match status" value="1"/>
</dbReference>
<dbReference type="Proteomes" id="UP000298663">
    <property type="component" value="Unassembled WGS sequence"/>
</dbReference>
<feature type="signal peptide" evidence="1">
    <location>
        <begin position="1"/>
        <end position="24"/>
    </location>
</feature>
<dbReference type="OrthoDB" id="5828898at2759"/>